<evidence type="ECO:0000313" key="3">
    <source>
        <dbReference type="Proteomes" id="UP001260072"/>
    </source>
</evidence>
<proteinExistence type="predicted"/>
<evidence type="ECO:0000313" key="2">
    <source>
        <dbReference type="EMBL" id="MDR5691129.1"/>
    </source>
</evidence>
<gene>
    <name evidence="2" type="ORF">RH861_03550</name>
</gene>
<comment type="caution">
    <text evidence="2">The sequence shown here is derived from an EMBL/GenBank/DDBJ whole genome shotgun (WGS) entry which is preliminary data.</text>
</comment>
<dbReference type="EMBL" id="JAVKGS010000001">
    <property type="protein sequence ID" value="MDR5691129.1"/>
    <property type="molecule type" value="Genomic_DNA"/>
</dbReference>
<dbReference type="Pfam" id="PF09954">
    <property type="entry name" value="DUF2188"/>
    <property type="match status" value="1"/>
</dbReference>
<dbReference type="RefSeq" id="WP_310519774.1">
    <property type="nucleotide sequence ID" value="NZ_BAABBS010000004.1"/>
</dbReference>
<keyword evidence="3" id="KW-1185">Reference proteome</keyword>
<protein>
    <submittedName>
        <fullName evidence="2">DUF2188 domain-containing protein</fullName>
    </submittedName>
</protein>
<name>A0ABU1FHA7_9MICO</name>
<dbReference type="InterPro" id="IPR018691">
    <property type="entry name" value="DUF2188"/>
</dbReference>
<accession>A0ABU1FHA7</accession>
<sequence length="80" mass="8688">MTDGDVETRSKRGQWVNRVIGDPERSRSFRSKEEAIDAGRELSARLGTQHRVIESDETGVITDQDEAVAGDRTSAGEAGA</sequence>
<feature type="region of interest" description="Disordered" evidence="1">
    <location>
        <begin position="57"/>
        <end position="80"/>
    </location>
</feature>
<reference evidence="3" key="1">
    <citation type="submission" date="2023-07" db="EMBL/GenBank/DDBJ databases">
        <title>Description of three actinobacteria isolated from air of manufacturing shop in a pharmaceutical factory.</title>
        <authorList>
            <person name="Zhang D.-F."/>
        </authorList>
    </citation>
    <scope>NUCLEOTIDE SEQUENCE [LARGE SCALE GENOMIC DNA]</scope>
    <source>
        <strain evidence="3">CCTCC AB 2011122</strain>
    </source>
</reference>
<organism evidence="2 3">
    <name type="scientific">Agromyces indicus</name>
    <dbReference type="NCBI Taxonomy" id="758919"/>
    <lineage>
        <taxon>Bacteria</taxon>
        <taxon>Bacillati</taxon>
        <taxon>Actinomycetota</taxon>
        <taxon>Actinomycetes</taxon>
        <taxon>Micrococcales</taxon>
        <taxon>Microbacteriaceae</taxon>
        <taxon>Agromyces</taxon>
    </lineage>
</organism>
<dbReference type="Proteomes" id="UP001260072">
    <property type="component" value="Unassembled WGS sequence"/>
</dbReference>
<evidence type="ECO:0000256" key="1">
    <source>
        <dbReference type="SAM" id="MobiDB-lite"/>
    </source>
</evidence>